<organism evidence="3 4">
    <name type="scientific">Canna indica</name>
    <name type="common">Indian-shot</name>
    <dbReference type="NCBI Taxonomy" id="4628"/>
    <lineage>
        <taxon>Eukaryota</taxon>
        <taxon>Viridiplantae</taxon>
        <taxon>Streptophyta</taxon>
        <taxon>Embryophyta</taxon>
        <taxon>Tracheophyta</taxon>
        <taxon>Spermatophyta</taxon>
        <taxon>Magnoliopsida</taxon>
        <taxon>Liliopsida</taxon>
        <taxon>Zingiberales</taxon>
        <taxon>Cannaceae</taxon>
        <taxon>Canna</taxon>
    </lineage>
</organism>
<dbReference type="AlphaFoldDB" id="A0AAQ3L7E7"/>
<dbReference type="PANTHER" id="PTHR34366">
    <property type="entry name" value="OS07G0289901 PROTEIN-RELATED"/>
    <property type="match status" value="1"/>
</dbReference>
<evidence type="ECO:0000313" key="3">
    <source>
        <dbReference type="EMBL" id="WOL18377.1"/>
    </source>
</evidence>
<evidence type="ECO:0000259" key="2">
    <source>
        <dbReference type="Pfam" id="PF24865"/>
    </source>
</evidence>
<feature type="domain" description="DUF7731" evidence="2">
    <location>
        <begin position="33"/>
        <end position="129"/>
    </location>
</feature>
<keyword evidence="4" id="KW-1185">Reference proteome</keyword>
<sequence length="164" mass="18119">MSCILSLKCWCIFLAVLCLFTTCCMSDSNAAGIIATAMACFNDQAVYSSCQESYRLNAQGTINVPREATDAYCGGPCLTETKLVLSCVDNILYSFRFYNGASVRDVRYTLDAGCGHSGRRGDFNVAEHLDDDPYSYGYDHYYGHGNKLTVPVYLLMLVSFVLLL</sequence>
<accession>A0AAQ3L7E7</accession>
<reference evidence="3 4" key="1">
    <citation type="submission" date="2023-10" db="EMBL/GenBank/DDBJ databases">
        <title>Chromosome-scale genome assembly provides insights into flower coloration mechanisms of Canna indica.</title>
        <authorList>
            <person name="Li C."/>
        </authorList>
    </citation>
    <scope>NUCLEOTIDE SEQUENCE [LARGE SCALE GENOMIC DNA]</scope>
    <source>
        <tissue evidence="3">Flower</tissue>
    </source>
</reference>
<dbReference type="InterPro" id="IPR056633">
    <property type="entry name" value="DUF7731"/>
</dbReference>
<feature type="chain" id="PRO_5042958922" description="DUF7731 domain-containing protein" evidence="1">
    <location>
        <begin position="27"/>
        <end position="164"/>
    </location>
</feature>
<dbReference type="PANTHER" id="PTHR34366:SF2">
    <property type="entry name" value="OS07G0289901 PROTEIN"/>
    <property type="match status" value="1"/>
</dbReference>
<dbReference type="Pfam" id="PF24865">
    <property type="entry name" value="DUF7731"/>
    <property type="match status" value="1"/>
</dbReference>
<dbReference type="Proteomes" id="UP001327560">
    <property type="component" value="Chromosome 8"/>
</dbReference>
<gene>
    <name evidence="3" type="ORF">Cni_G27172</name>
</gene>
<dbReference type="EMBL" id="CP136897">
    <property type="protein sequence ID" value="WOL18377.1"/>
    <property type="molecule type" value="Genomic_DNA"/>
</dbReference>
<keyword evidence="1" id="KW-0732">Signal</keyword>
<feature type="signal peptide" evidence="1">
    <location>
        <begin position="1"/>
        <end position="26"/>
    </location>
</feature>
<protein>
    <recommendedName>
        <fullName evidence="2">DUF7731 domain-containing protein</fullName>
    </recommendedName>
</protein>
<evidence type="ECO:0000313" key="4">
    <source>
        <dbReference type="Proteomes" id="UP001327560"/>
    </source>
</evidence>
<evidence type="ECO:0000256" key="1">
    <source>
        <dbReference type="SAM" id="SignalP"/>
    </source>
</evidence>
<proteinExistence type="predicted"/>
<name>A0AAQ3L7E7_9LILI</name>